<keyword evidence="2" id="KW-0732">Signal</keyword>
<evidence type="ECO:0000313" key="3">
    <source>
        <dbReference type="EMBL" id="WAR08833.1"/>
    </source>
</evidence>
<feature type="transmembrane region" description="Helical" evidence="1">
    <location>
        <begin position="69"/>
        <end position="92"/>
    </location>
</feature>
<evidence type="ECO:0008006" key="5">
    <source>
        <dbReference type="Google" id="ProtNLM"/>
    </source>
</evidence>
<feature type="transmembrane region" description="Helical" evidence="1">
    <location>
        <begin position="140"/>
        <end position="162"/>
    </location>
</feature>
<accession>A0ABY7EFN3</accession>
<evidence type="ECO:0000256" key="1">
    <source>
        <dbReference type="SAM" id="Phobius"/>
    </source>
</evidence>
<reference evidence="3" key="1">
    <citation type="submission" date="2022-11" db="EMBL/GenBank/DDBJ databases">
        <title>Centuries of genome instability and evolution in soft-shell clam transmissible cancer (bioRxiv).</title>
        <authorList>
            <person name="Hart S.F.M."/>
            <person name="Yonemitsu M.A."/>
            <person name="Giersch R.M."/>
            <person name="Beal B.F."/>
            <person name="Arriagada G."/>
            <person name="Davis B.W."/>
            <person name="Ostrander E.A."/>
            <person name="Goff S.P."/>
            <person name="Metzger M.J."/>
        </authorList>
    </citation>
    <scope>NUCLEOTIDE SEQUENCE</scope>
    <source>
        <strain evidence="3">MELC-2E11</strain>
        <tissue evidence="3">Siphon/mantle</tissue>
    </source>
</reference>
<protein>
    <recommendedName>
        <fullName evidence="5">Transmembrane protein</fullName>
    </recommendedName>
</protein>
<name>A0ABY7EFN3_MYAAR</name>
<feature type="transmembrane region" description="Helical" evidence="1">
    <location>
        <begin position="104"/>
        <end position="128"/>
    </location>
</feature>
<gene>
    <name evidence="3" type="ORF">MAR_018791</name>
</gene>
<dbReference type="EMBL" id="CP111017">
    <property type="protein sequence ID" value="WAR08833.1"/>
    <property type="molecule type" value="Genomic_DNA"/>
</dbReference>
<organism evidence="3 4">
    <name type="scientific">Mya arenaria</name>
    <name type="common">Soft-shell clam</name>
    <dbReference type="NCBI Taxonomy" id="6604"/>
    <lineage>
        <taxon>Eukaryota</taxon>
        <taxon>Metazoa</taxon>
        <taxon>Spiralia</taxon>
        <taxon>Lophotrochozoa</taxon>
        <taxon>Mollusca</taxon>
        <taxon>Bivalvia</taxon>
        <taxon>Autobranchia</taxon>
        <taxon>Heteroconchia</taxon>
        <taxon>Euheterodonta</taxon>
        <taxon>Imparidentia</taxon>
        <taxon>Neoheterodontei</taxon>
        <taxon>Myida</taxon>
        <taxon>Myoidea</taxon>
        <taxon>Myidae</taxon>
        <taxon>Mya</taxon>
    </lineage>
</organism>
<proteinExistence type="predicted"/>
<dbReference type="Proteomes" id="UP001164746">
    <property type="component" value="Chromosome 6"/>
</dbReference>
<evidence type="ECO:0000256" key="2">
    <source>
        <dbReference type="SAM" id="SignalP"/>
    </source>
</evidence>
<keyword evidence="4" id="KW-1185">Reference proteome</keyword>
<evidence type="ECO:0000313" key="4">
    <source>
        <dbReference type="Proteomes" id="UP001164746"/>
    </source>
</evidence>
<keyword evidence="1" id="KW-1133">Transmembrane helix</keyword>
<sequence>MGSETACLLGCAFCLFLAPLILHGVGLFTPKWGSNSTCDAIGVIYSCCSGDDNKTCEKNVGNDLDPRVMGLHATAFGMMFLGVFCMCVESFCNKDDEDTGWCGLIGGCCLMLYPVAGLFSFIGCMIWVSKYSGSSLGYSFALSLTSACLVLILTFIVCCIMCKALKNDDDDSGVANGRSNPEFSGAVQGYGGGGGAAAPYGGGAVHMQAAQIEQRAVIHDPESGGFLVLVRKMNIINLVHTVSGHD</sequence>
<feature type="chain" id="PRO_5045071973" description="Transmembrane protein" evidence="2">
    <location>
        <begin position="27"/>
        <end position="246"/>
    </location>
</feature>
<keyword evidence="1" id="KW-0812">Transmembrane</keyword>
<feature type="signal peptide" evidence="2">
    <location>
        <begin position="1"/>
        <end position="26"/>
    </location>
</feature>
<keyword evidence="1" id="KW-0472">Membrane</keyword>